<dbReference type="RefSeq" id="WP_141268265.1">
    <property type="nucleotide sequence ID" value="NZ_BJLH01000001.1"/>
</dbReference>
<feature type="transmembrane region" description="Helical" evidence="1">
    <location>
        <begin position="113"/>
        <end position="130"/>
    </location>
</feature>
<keyword evidence="1" id="KW-0812">Transmembrane</keyword>
<evidence type="ECO:0000256" key="1">
    <source>
        <dbReference type="SAM" id="Phobius"/>
    </source>
</evidence>
<comment type="caution">
    <text evidence="2">The sequence shown here is derived from an EMBL/GenBank/DDBJ whole genome shotgun (WGS) entry which is preliminary data.</text>
</comment>
<feature type="transmembrane region" description="Helical" evidence="1">
    <location>
        <begin position="88"/>
        <end position="106"/>
    </location>
</feature>
<evidence type="ECO:0000313" key="2">
    <source>
        <dbReference type="EMBL" id="GEA58843.1"/>
    </source>
</evidence>
<gene>
    <name evidence="2" type="ORF">VCO01S_00360</name>
</gene>
<proteinExistence type="predicted"/>
<accession>A0A4Y3IH88</accession>
<dbReference type="EMBL" id="BJLH01000001">
    <property type="protein sequence ID" value="GEA58843.1"/>
    <property type="molecule type" value="Genomic_DNA"/>
</dbReference>
<evidence type="ECO:0000313" key="3">
    <source>
        <dbReference type="Proteomes" id="UP000318242"/>
    </source>
</evidence>
<feature type="transmembrane region" description="Helical" evidence="1">
    <location>
        <begin position="283"/>
        <end position="302"/>
    </location>
</feature>
<feature type="transmembrane region" description="Helical" evidence="1">
    <location>
        <begin position="206"/>
        <end position="223"/>
    </location>
</feature>
<name>A0A4Y3IH88_9VIBR</name>
<feature type="transmembrane region" description="Helical" evidence="1">
    <location>
        <begin position="142"/>
        <end position="163"/>
    </location>
</feature>
<keyword evidence="1" id="KW-0472">Membrane</keyword>
<dbReference type="InterPro" id="IPR022604">
    <property type="entry name" value="DUF2955"/>
</dbReference>
<sequence length="343" mass="37354">MSTDATLSTHSELNTINIDILRYSIGVVLPVIIMVFFQWEMAYITPTLVTLMLAPTSPKLTSKVIKSIVLALVGALCLGIVLTRLVATFPLVALIGIGWSLYLIFYRAIKGDNLLITVIWLMSVLAYPSMAALDINLSIDTALGVTIAFLLAMVCSVLVQFVFPPQSKISLPKAELKNATARKIAGLNTLVLLPIIAAFLMFDLQVAMLTLIYVGILVLSSDLQKGIRACMGVLLANLLGGIIAIICFELLVMVPIAPFYVLLMFFVISSLARAIFTSEKGALLASALSCLMLLLTDVTNTTGFDMDYAFYERWLFIALANLYVVGCFMVLTAIGWLKMDSNT</sequence>
<dbReference type="AlphaFoldDB" id="A0A4Y3IH88"/>
<feature type="transmembrane region" description="Helical" evidence="1">
    <location>
        <begin position="257"/>
        <end position="276"/>
    </location>
</feature>
<dbReference type="OrthoDB" id="7059606at2"/>
<feature type="transmembrane region" description="Helical" evidence="1">
    <location>
        <begin position="314"/>
        <end position="337"/>
    </location>
</feature>
<reference evidence="2 3" key="1">
    <citation type="submission" date="2019-06" db="EMBL/GenBank/DDBJ databases">
        <title>Whole genome shotgun sequence of Vibrio comitans NBRC 102076.</title>
        <authorList>
            <person name="Hosoyama A."/>
            <person name="Uohara A."/>
            <person name="Ohji S."/>
            <person name="Ichikawa N."/>
        </authorList>
    </citation>
    <scope>NUCLEOTIDE SEQUENCE [LARGE SCALE GENOMIC DNA]</scope>
    <source>
        <strain evidence="2 3">NBRC 102076</strain>
    </source>
</reference>
<organism evidence="2 3">
    <name type="scientific">Vibrio comitans NBRC 102076</name>
    <dbReference type="NCBI Taxonomy" id="1219078"/>
    <lineage>
        <taxon>Bacteria</taxon>
        <taxon>Pseudomonadati</taxon>
        <taxon>Pseudomonadota</taxon>
        <taxon>Gammaproteobacteria</taxon>
        <taxon>Vibrionales</taxon>
        <taxon>Vibrionaceae</taxon>
        <taxon>Vibrio</taxon>
    </lineage>
</organism>
<feature type="transmembrane region" description="Helical" evidence="1">
    <location>
        <begin position="230"/>
        <end position="251"/>
    </location>
</feature>
<feature type="transmembrane region" description="Helical" evidence="1">
    <location>
        <begin position="64"/>
        <end position="82"/>
    </location>
</feature>
<dbReference type="Pfam" id="PF11168">
    <property type="entry name" value="DUF2955"/>
    <property type="match status" value="1"/>
</dbReference>
<keyword evidence="1" id="KW-1133">Transmembrane helix</keyword>
<keyword evidence="3" id="KW-1185">Reference proteome</keyword>
<dbReference type="Proteomes" id="UP000318242">
    <property type="component" value="Unassembled WGS sequence"/>
</dbReference>
<feature type="transmembrane region" description="Helical" evidence="1">
    <location>
        <begin position="184"/>
        <end position="200"/>
    </location>
</feature>
<evidence type="ECO:0008006" key="4">
    <source>
        <dbReference type="Google" id="ProtNLM"/>
    </source>
</evidence>
<protein>
    <recommendedName>
        <fullName evidence="4">DUF2955 domain-containing protein</fullName>
    </recommendedName>
</protein>
<feature type="transmembrane region" description="Helical" evidence="1">
    <location>
        <begin position="20"/>
        <end position="43"/>
    </location>
</feature>